<evidence type="ECO:0000313" key="5">
    <source>
        <dbReference type="Proteomes" id="UP000002424"/>
    </source>
</evidence>
<protein>
    <submittedName>
        <fullName evidence="4">Phytase domain protein</fullName>
    </submittedName>
</protein>
<keyword evidence="5" id="KW-1185">Reference proteome</keyword>
<dbReference type="eggNOG" id="COG4247">
    <property type="taxonomic scope" value="Bacteria"/>
</dbReference>
<dbReference type="AlphaFoldDB" id="C1DJG6"/>
<proteinExistence type="predicted"/>
<dbReference type="PROSITE" id="PS51662">
    <property type="entry name" value="BP_PHYTASE"/>
    <property type="match status" value="2"/>
</dbReference>
<dbReference type="GO" id="GO:0016158">
    <property type="term" value="F:inositol hexakisphosphate 3-phosphatase activity"/>
    <property type="evidence" value="ECO:0007669"/>
    <property type="project" value="InterPro"/>
</dbReference>
<dbReference type="KEGG" id="avn:Avin_04970"/>
<keyword evidence="2" id="KW-0732">Signal</keyword>
<evidence type="ECO:0000259" key="3">
    <source>
        <dbReference type="PROSITE" id="PS51662"/>
    </source>
</evidence>
<dbReference type="EMBL" id="CP001157">
    <property type="protein sequence ID" value="ACO76751.1"/>
    <property type="molecule type" value="Genomic_DNA"/>
</dbReference>
<feature type="signal peptide" evidence="2">
    <location>
        <begin position="1"/>
        <end position="22"/>
    </location>
</feature>
<dbReference type="SUPFAM" id="SSF50956">
    <property type="entry name" value="Thermostable phytase (3-phytase)"/>
    <property type="match status" value="2"/>
</dbReference>
<feature type="domain" description="BPP" evidence="3">
    <location>
        <begin position="1"/>
        <end position="305"/>
    </location>
</feature>
<dbReference type="HOGENOM" id="CLU_020351_0_0_6"/>
<name>C1DJG6_AZOVD</name>
<feature type="chain" id="PRO_5002908548" evidence="2">
    <location>
        <begin position="23"/>
        <end position="663"/>
    </location>
</feature>
<dbReference type="Proteomes" id="UP000002424">
    <property type="component" value="Chromosome"/>
</dbReference>
<reference evidence="4 5" key="1">
    <citation type="journal article" date="2009" name="J. Bacteriol.">
        <title>Genome sequence of Azotobacter vinelandii, an obligate aerobe specialized to support diverse anaerobic metabolic processes.</title>
        <authorList>
            <person name="Setubal J.C."/>
            <person name="dos Santos P."/>
            <person name="Goldman B.S."/>
            <person name="Ertesvag H."/>
            <person name="Espin G."/>
            <person name="Rubio L.M."/>
            <person name="Valla S."/>
            <person name="Almeida N.F."/>
            <person name="Balasubramanian D."/>
            <person name="Cromes L."/>
            <person name="Curatti L."/>
            <person name="Du Z."/>
            <person name="Godsy E."/>
            <person name="Goodner B."/>
            <person name="Hellner-Burris K."/>
            <person name="Hernandez J.A."/>
            <person name="Houmiel K."/>
            <person name="Imperial J."/>
            <person name="Kennedy C."/>
            <person name="Larson T.J."/>
            <person name="Latreille P."/>
            <person name="Ligon L.S."/>
            <person name="Lu J."/>
            <person name="Maerk M."/>
            <person name="Miller N.M."/>
            <person name="Norton S."/>
            <person name="O'Carroll I.P."/>
            <person name="Paulsen I."/>
            <person name="Raulfs E.C."/>
            <person name="Roemer R."/>
            <person name="Rosser J."/>
            <person name="Segura D."/>
            <person name="Slater S."/>
            <person name="Stricklin S.L."/>
            <person name="Studholme D.J."/>
            <person name="Sun J."/>
            <person name="Viana C.J."/>
            <person name="Wallin E."/>
            <person name="Wang B."/>
            <person name="Wheeler C."/>
            <person name="Zhu H."/>
            <person name="Dean D.R."/>
            <person name="Dixon R."/>
            <person name="Wood D."/>
        </authorList>
    </citation>
    <scope>NUCLEOTIDE SEQUENCE [LARGE SCALE GENOMIC DNA]</scope>
    <source>
        <strain evidence="5">DJ / ATCC BAA-1303</strain>
    </source>
</reference>
<sequence>MIPAFSRVLPAGLLLCAGLAQAADPPRLELQPWKAPAGVEIADLRLVPDGAAGAGLRLAASERQGLLLLDGEGRELARQGGSYASLDSRLAGSRLMVAALDETAQRVALFALDPASRQWGQPLWLPARDYGLAGLCLYRDQAANLHLFLLSEEGRGEQWLVGSGERLAGEPRLERSLPLPAGAGHCQVEDGAGLLFVNEEDVGLWAYPAHPEADGTRRPVDMLDPFGSLGGRAGAVAALPGGLLALDPRRAELHLYQWQAWGWQALGALPLAGLAAPERLAARPTANGLELLVRDDDGRLFAGTLDWRASPPALPKALPEVAALRQSEPVGRHGDAADDPAIWVHPGDPARSRVLGTDKKQGLQVYDLDGKLLQELPVGRLNNVDLRPDFALGGTRVDLAVASHRDRNSIVAFAIDRASGELREAGEISTPLAEIYGICLFQPAPGELYAFANGKDGSFRQYRLYDAGGRVAGEPLRGFRVASQPEGCVADDRRQRLFLGEEDTGVWALDARPDAPVELQSVIRVGADLQADVEGLALYRGAAHDYLVVSSQGNDSYLVLDAEPPHALKGAFRVGLNVELGIDGASETDGLEIVSADLGGPWSTGLLVVQDGRKRMPERTQNFKFVPWSAVAERLGLAPPAAGENDVEPQSPADADGPTGVAP</sequence>
<dbReference type="OrthoDB" id="8696437at2"/>
<dbReference type="RefSeq" id="WP_012699179.1">
    <property type="nucleotide sequence ID" value="NC_012560.1"/>
</dbReference>
<dbReference type="Gene3D" id="2.120.10.30">
    <property type="entry name" value="TolB, C-terminal domain"/>
    <property type="match status" value="2"/>
</dbReference>
<feature type="domain" description="BPP" evidence="3">
    <location>
        <begin position="311"/>
        <end position="635"/>
    </location>
</feature>
<organism evidence="4 5">
    <name type="scientific">Azotobacter vinelandii (strain DJ / ATCC BAA-1303)</name>
    <dbReference type="NCBI Taxonomy" id="322710"/>
    <lineage>
        <taxon>Bacteria</taxon>
        <taxon>Pseudomonadati</taxon>
        <taxon>Pseudomonadota</taxon>
        <taxon>Gammaproteobacteria</taxon>
        <taxon>Pseudomonadales</taxon>
        <taxon>Pseudomonadaceae</taxon>
        <taxon>Azotobacter</taxon>
    </lineage>
</organism>
<dbReference type="STRING" id="322710.Avin_04970"/>
<accession>C1DJG6</accession>
<feature type="region of interest" description="Disordered" evidence="1">
    <location>
        <begin position="637"/>
        <end position="663"/>
    </location>
</feature>
<dbReference type="Pfam" id="PF02333">
    <property type="entry name" value="Phytase"/>
    <property type="match status" value="1"/>
</dbReference>
<gene>
    <name evidence="4" type="ordered locus">Avin_04970</name>
</gene>
<evidence type="ECO:0000256" key="1">
    <source>
        <dbReference type="SAM" id="MobiDB-lite"/>
    </source>
</evidence>
<evidence type="ECO:0000313" key="4">
    <source>
        <dbReference type="EMBL" id="ACO76751.1"/>
    </source>
</evidence>
<evidence type="ECO:0000256" key="2">
    <source>
        <dbReference type="SAM" id="SignalP"/>
    </source>
</evidence>
<dbReference type="EnsemblBacteria" id="ACO76751">
    <property type="protein sequence ID" value="ACO76751"/>
    <property type="gene ID" value="Avin_04970"/>
</dbReference>
<dbReference type="GeneID" id="88183921"/>
<dbReference type="InterPro" id="IPR011042">
    <property type="entry name" value="6-blade_b-propeller_TolB-like"/>
</dbReference>
<dbReference type="InterPro" id="IPR003431">
    <property type="entry name" value="B-propeller_Phytase"/>
</dbReference>